<keyword evidence="20" id="KW-1185">Reference proteome</keyword>
<reference evidence="21" key="1">
    <citation type="submission" date="2025-08" db="UniProtKB">
        <authorList>
            <consortium name="RefSeq"/>
        </authorList>
    </citation>
    <scope>IDENTIFICATION</scope>
    <source>
        <tissue evidence="21">Entire body</tissue>
    </source>
</reference>
<dbReference type="GO" id="GO:0004572">
    <property type="term" value="F:mannosyl-oligosaccharide 1,3-1,6-alpha-mannosidase activity"/>
    <property type="evidence" value="ECO:0007669"/>
    <property type="project" value="UniProtKB-EC"/>
</dbReference>
<evidence type="ECO:0000256" key="5">
    <source>
        <dbReference type="ARBA" id="ARBA00022692"/>
    </source>
</evidence>
<evidence type="ECO:0000256" key="11">
    <source>
        <dbReference type="ARBA" id="ARBA00023034"/>
    </source>
</evidence>
<dbReference type="GO" id="GO:0006491">
    <property type="term" value="P:N-glycan processing"/>
    <property type="evidence" value="ECO:0007669"/>
    <property type="project" value="TreeGrafter"/>
</dbReference>
<dbReference type="Gene3D" id="1.20.1270.50">
    <property type="entry name" value="Glycoside hydrolase family 38, central domain"/>
    <property type="match status" value="1"/>
</dbReference>
<keyword evidence="8 17" id="KW-0862">Zinc</keyword>
<dbReference type="RefSeq" id="XP_018334147.1">
    <property type="nucleotide sequence ID" value="XM_018478645.2"/>
</dbReference>
<dbReference type="FunCoup" id="A0A1W4XMZ0">
    <property type="interactions" value="715"/>
</dbReference>
<dbReference type="SUPFAM" id="SSF88688">
    <property type="entry name" value="Families 57/38 glycoside transferase middle domain"/>
    <property type="match status" value="1"/>
</dbReference>
<organism evidence="20 21">
    <name type="scientific">Agrilus planipennis</name>
    <name type="common">Emerald ash borer</name>
    <name type="synonym">Agrilus marcopoli</name>
    <dbReference type="NCBI Taxonomy" id="224129"/>
    <lineage>
        <taxon>Eukaryota</taxon>
        <taxon>Metazoa</taxon>
        <taxon>Ecdysozoa</taxon>
        <taxon>Arthropoda</taxon>
        <taxon>Hexapoda</taxon>
        <taxon>Insecta</taxon>
        <taxon>Pterygota</taxon>
        <taxon>Neoptera</taxon>
        <taxon>Endopterygota</taxon>
        <taxon>Coleoptera</taxon>
        <taxon>Polyphaga</taxon>
        <taxon>Elateriformia</taxon>
        <taxon>Buprestoidea</taxon>
        <taxon>Buprestidae</taxon>
        <taxon>Agrilinae</taxon>
        <taxon>Agrilus</taxon>
    </lineage>
</organism>
<dbReference type="InterPro" id="IPR027291">
    <property type="entry name" value="Glyco_hydro_38_N_sf"/>
</dbReference>
<dbReference type="PANTHER" id="PTHR11607:SF3">
    <property type="entry name" value="LYSOSOMAL ALPHA-MANNOSIDASE"/>
    <property type="match status" value="1"/>
</dbReference>
<dbReference type="InterPro" id="IPR011682">
    <property type="entry name" value="Glyco_hydro_38_C"/>
</dbReference>
<keyword evidence="9" id="KW-0735">Signal-anchor</keyword>
<dbReference type="OrthoDB" id="10261055at2759"/>
<dbReference type="GO" id="GO:0006013">
    <property type="term" value="P:mannose metabolic process"/>
    <property type="evidence" value="ECO:0007669"/>
    <property type="project" value="InterPro"/>
</dbReference>
<evidence type="ECO:0000256" key="14">
    <source>
        <dbReference type="ARBA" id="ARBA00023295"/>
    </source>
</evidence>
<dbReference type="Pfam" id="PF09261">
    <property type="entry name" value="Alpha-mann_mid"/>
    <property type="match status" value="1"/>
</dbReference>
<dbReference type="InterPro" id="IPR011330">
    <property type="entry name" value="Glyco_hydro/deAcase_b/a-brl"/>
</dbReference>
<dbReference type="PANTHER" id="PTHR11607">
    <property type="entry name" value="ALPHA-MANNOSIDASE"/>
    <property type="match status" value="1"/>
</dbReference>
<feature type="transmembrane region" description="Helical" evidence="18">
    <location>
        <begin position="7"/>
        <end position="26"/>
    </location>
</feature>
<dbReference type="CDD" id="cd10809">
    <property type="entry name" value="GH38N_AMII_GMII_SfManIII_like"/>
    <property type="match status" value="1"/>
</dbReference>
<accession>A0A1W4XMZ0</accession>
<dbReference type="InterPro" id="IPR013780">
    <property type="entry name" value="Glyco_hydro_b"/>
</dbReference>
<comment type="cofactor">
    <cofactor evidence="17">
        <name>Zn(2+)</name>
        <dbReference type="ChEBI" id="CHEBI:29105"/>
    </cofactor>
    <text evidence="17">Binds 1 zinc ion per subunit.</text>
</comment>
<dbReference type="Gene3D" id="2.60.40.1180">
    <property type="entry name" value="Golgi alpha-mannosidase II"/>
    <property type="match status" value="1"/>
</dbReference>
<feature type="domain" description="Glycoside hydrolase family 38 central" evidence="19">
    <location>
        <begin position="450"/>
        <end position="532"/>
    </location>
</feature>
<evidence type="ECO:0000313" key="21">
    <source>
        <dbReference type="RefSeq" id="XP_018334147.1"/>
    </source>
</evidence>
<keyword evidence="13" id="KW-1015">Disulfide bond</keyword>
<gene>
    <name evidence="21" type="primary">LOC108743178</name>
</gene>
<dbReference type="InterPro" id="IPR037094">
    <property type="entry name" value="Glyco_hydro_38_cen_sf"/>
</dbReference>
<dbReference type="KEGG" id="apln:108743178"/>
<evidence type="ECO:0000313" key="20">
    <source>
        <dbReference type="Proteomes" id="UP000192223"/>
    </source>
</evidence>
<keyword evidence="12 18" id="KW-0472">Membrane</keyword>
<evidence type="ECO:0000256" key="9">
    <source>
        <dbReference type="ARBA" id="ARBA00022968"/>
    </source>
</evidence>
<dbReference type="GO" id="GO:0046872">
    <property type="term" value="F:metal ion binding"/>
    <property type="evidence" value="ECO:0007669"/>
    <property type="project" value="UniProtKB-KW"/>
</dbReference>
<dbReference type="EC" id="3.2.1.-" evidence="17"/>
<dbReference type="InterPro" id="IPR050843">
    <property type="entry name" value="Glycosyl_Hydrlase_38"/>
</dbReference>
<evidence type="ECO:0000256" key="16">
    <source>
        <dbReference type="ARBA" id="ARBA00093232"/>
    </source>
</evidence>
<comment type="pathway">
    <text evidence="2">Protein modification; protein glycosylation.</text>
</comment>
<evidence type="ECO:0000256" key="4">
    <source>
        <dbReference type="ARBA" id="ARBA00011748"/>
    </source>
</evidence>
<evidence type="ECO:0000256" key="18">
    <source>
        <dbReference type="SAM" id="Phobius"/>
    </source>
</evidence>
<protein>
    <recommendedName>
        <fullName evidence="17">Alpha-mannosidase</fullName>
        <ecNumber evidence="17">3.2.1.-</ecNumber>
    </recommendedName>
</protein>
<evidence type="ECO:0000256" key="7">
    <source>
        <dbReference type="ARBA" id="ARBA00022801"/>
    </source>
</evidence>
<dbReference type="SUPFAM" id="SSF88713">
    <property type="entry name" value="Glycoside hydrolase/deacetylase"/>
    <property type="match status" value="1"/>
</dbReference>
<dbReference type="FunFam" id="1.20.1270.50:FF:000001">
    <property type="entry name" value="Alpha-mannosidase"/>
    <property type="match status" value="1"/>
</dbReference>
<dbReference type="InterPro" id="IPR028995">
    <property type="entry name" value="Glyco_hydro_57/38_cen_sf"/>
</dbReference>
<sequence>MRLRKTVSLFITLATVTSFIGILILTENFVLNNRSNKFDEEILHSKRGDVDIIDSQPQNNENTEYNEDSLYNNLEIKPASDIQMLELYKQIKFDNKDGGVWKQGWNIKLNNSRWNQQRKLNVFVVPHSHNDPGWKLTIDEYYEDYTNSILNNIVAKLKEDSRRKFIWAEISYFSMWWNDISNQKRESVKQLLKQNQLEIVTGGWVMNDEANSNWLSIVHQLSEGHQWLQKNLNYTPRSGWTIDPFGLSPTQAFLLKNSGFQNLLIQRVHYAVKKQLALQTDLEFNWKQIWDDVGETQLFTHMMPFYFYDIPHTCGPDPKVCCQFDFKRFSKFGLFCPWKVPPKLITDQNVAERAALLLDQYKKKSMLFRSNVLLIPLGDDFRYSLSSECDEQFDNYQRLMDHMNHNENMNVQIQFGTLTDYFDAVHKEMKDEDFSTISGDFFTYCDVDDHYWSGYYTSRPFYKRMDRILLHYLRGAEIILSLTQLSRKFHLNWEYFETILSKARQSLALFQHHDGITGTAKDHVVIDYSERMLNSINNLQEVISDLVNVLLAEESESGIGDGVYKIDDVWTKQDSLSQQYEIDASNFLGFKTVAIYNSLPFERQEVVTFMISTPFVQVLDIEGKTIECQISPIFEQINKQLRILDIYELSFVAIVKPLALARYTIQTVEEKDVPSETYYSKIKLINYNKNDVIDSGVATGVFKNLDVIPRASSFSLVNDHFKANFASTGLLDSIEIGEKSTPVQLDFAKYGVRNKAVRSGAYLFLPDGPAVPLKNKNKNIKVIEGPIVSKVQVNLFTVNHTVKIFNYLGAEKFGIEVENLVDIKKTHNFELAMRLTTDIKSSDDFFTDLNNYQILRRKRFSKLPLQANYYPMPSMIYIEDQKLRLTVVTGTPLGCSSLREGQVEIMQDRRLNQDDNRGLEQGVLDNHPTRHIFRIILEERKTSDCFETTDTDPQGFPTLASEIASQTLLNPLIKLIKTDENVMLTRSSSYAPPTVNFGVGYSLPILRSGIKVKDKNYVGITLHNKRLDFCFVKEYQTLQQQSQTVNLKAIFSPNGPGTLIRSSLTYLHLYEERDVDEDLELSPMELSTYLFAI</sequence>
<dbReference type="FunFam" id="2.70.98.30:FF:000002">
    <property type="entry name" value="Alpha-mannosidase"/>
    <property type="match status" value="1"/>
</dbReference>
<dbReference type="GO" id="GO:0000139">
    <property type="term" value="C:Golgi membrane"/>
    <property type="evidence" value="ECO:0007669"/>
    <property type="project" value="UniProtKB-SubCell"/>
</dbReference>
<dbReference type="STRING" id="224129.A0A1W4XMZ0"/>
<comment type="function">
    <text evidence="15">Catalyzes the first committed step in the biosynthesis of complex N-glycans. It controls conversion of high mannose to complex N-glycans; the final hydrolytic step in the N-glycan maturation pathway.</text>
</comment>
<evidence type="ECO:0000256" key="13">
    <source>
        <dbReference type="ARBA" id="ARBA00023157"/>
    </source>
</evidence>
<keyword evidence="10 18" id="KW-1133">Transmembrane helix</keyword>
<evidence type="ECO:0000256" key="3">
    <source>
        <dbReference type="ARBA" id="ARBA00009792"/>
    </source>
</evidence>
<dbReference type="Pfam" id="PF01074">
    <property type="entry name" value="Glyco_hydro_38N"/>
    <property type="match status" value="1"/>
</dbReference>
<comment type="catalytic activity">
    <reaction evidence="16">
        <text>N(4)-{beta-D-GlcNAc-(1-&gt;2)-alpha-D-Man-(1-&gt;3)-[alpha-D-Man-(1-&gt;3)-[alpha-D-Man-(1-&gt;6)]-alpha-D-Man-(1-&gt;6)]-beta-D-Man-(1-&gt;4)-beta-D-GlcNAc-(1-&gt;4)-beta-D-GlcNAc}-L-asparaginyl-[protein] + 2 H2O = 2 alpha-D-mannopyranose + an N(4)-{beta-D-GlcNAc-(1-&gt;2)-alpha-D-Man-(1-&gt;3)-[alpha-D-Man-(1-&gt;6)]-beta-D-Man-(1-&gt;4)-beta-D-GlcNAc-(1-&gt;4)-beta-D-GlcNAc}-L-asparaginyl-[protein]</text>
        <dbReference type="Rhea" id="RHEA:56052"/>
        <dbReference type="Rhea" id="RHEA-COMP:14368"/>
        <dbReference type="Rhea" id="RHEA-COMP:14369"/>
        <dbReference type="ChEBI" id="CHEBI:15377"/>
        <dbReference type="ChEBI" id="CHEBI:28729"/>
        <dbReference type="ChEBI" id="CHEBI:60615"/>
        <dbReference type="ChEBI" id="CHEBI:60625"/>
        <dbReference type="EC" id="3.2.1.114"/>
    </reaction>
</comment>
<dbReference type="InterPro" id="IPR011013">
    <property type="entry name" value="Gal_mutarotase_sf_dom"/>
</dbReference>
<keyword evidence="11" id="KW-0333">Golgi apparatus</keyword>
<comment type="subcellular location">
    <subcellularLocation>
        <location evidence="1">Golgi apparatus membrane</location>
        <topology evidence="1">Single-pass type II membrane protein</topology>
    </subcellularLocation>
</comment>
<evidence type="ECO:0000256" key="10">
    <source>
        <dbReference type="ARBA" id="ARBA00022989"/>
    </source>
</evidence>
<proteinExistence type="inferred from homology"/>
<evidence type="ECO:0000256" key="17">
    <source>
        <dbReference type="RuleBase" id="RU361199"/>
    </source>
</evidence>
<evidence type="ECO:0000256" key="1">
    <source>
        <dbReference type="ARBA" id="ARBA00004323"/>
    </source>
</evidence>
<evidence type="ECO:0000256" key="15">
    <source>
        <dbReference type="ARBA" id="ARBA00059516"/>
    </source>
</evidence>
<keyword evidence="7 17" id="KW-0378">Hydrolase</keyword>
<dbReference type="SUPFAM" id="SSF74650">
    <property type="entry name" value="Galactose mutarotase-like"/>
    <property type="match status" value="1"/>
</dbReference>
<evidence type="ECO:0000256" key="8">
    <source>
        <dbReference type="ARBA" id="ARBA00022833"/>
    </source>
</evidence>
<dbReference type="Proteomes" id="UP000192223">
    <property type="component" value="Unplaced"/>
</dbReference>
<name>A0A1W4XMZ0_AGRPL</name>
<keyword evidence="6 17" id="KW-0479">Metal-binding</keyword>
<dbReference type="AlphaFoldDB" id="A0A1W4XMZ0"/>
<dbReference type="GeneID" id="108743178"/>
<evidence type="ECO:0000256" key="6">
    <source>
        <dbReference type="ARBA" id="ARBA00022723"/>
    </source>
</evidence>
<keyword evidence="5 18" id="KW-0812">Transmembrane</keyword>
<dbReference type="InterPro" id="IPR015341">
    <property type="entry name" value="Glyco_hydro_38_cen"/>
</dbReference>
<comment type="subunit">
    <text evidence="4">Homodimer; disulfide-linked.</text>
</comment>
<dbReference type="InParanoid" id="A0A1W4XMZ0"/>
<evidence type="ECO:0000259" key="19">
    <source>
        <dbReference type="SMART" id="SM00872"/>
    </source>
</evidence>
<dbReference type="InterPro" id="IPR000602">
    <property type="entry name" value="Glyco_hydro_38_N"/>
</dbReference>
<evidence type="ECO:0000256" key="12">
    <source>
        <dbReference type="ARBA" id="ARBA00023136"/>
    </source>
</evidence>
<evidence type="ECO:0000256" key="2">
    <source>
        <dbReference type="ARBA" id="ARBA00004922"/>
    </source>
</evidence>
<dbReference type="GO" id="GO:0030246">
    <property type="term" value="F:carbohydrate binding"/>
    <property type="evidence" value="ECO:0007669"/>
    <property type="project" value="InterPro"/>
</dbReference>
<comment type="similarity">
    <text evidence="3 17">Belongs to the glycosyl hydrolase 38 family.</text>
</comment>
<dbReference type="Gene3D" id="3.20.110.10">
    <property type="entry name" value="Glycoside hydrolase 38, N terminal domain"/>
    <property type="match status" value="1"/>
</dbReference>
<dbReference type="SMART" id="SM00872">
    <property type="entry name" value="Alpha-mann_mid"/>
    <property type="match status" value="1"/>
</dbReference>
<dbReference type="FunFam" id="3.20.110.10:FF:000003">
    <property type="entry name" value="Alpha-mannosidase"/>
    <property type="match status" value="1"/>
</dbReference>
<dbReference type="Pfam" id="PF07748">
    <property type="entry name" value="Glyco_hydro_38C"/>
    <property type="match status" value="1"/>
</dbReference>
<dbReference type="Gene3D" id="2.70.98.30">
    <property type="entry name" value="Golgi alpha-mannosidase II, domain 4"/>
    <property type="match status" value="1"/>
</dbReference>
<keyword evidence="14 17" id="KW-0326">Glycosidase</keyword>